<feature type="domain" description="Aminoacyl-transfer RNA synthetases class-II family profile" evidence="12">
    <location>
        <begin position="179"/>
        <end position="509"/>
    </location>
</feature>
<dbReference type="FunFam" id="3.30.930.10:FF:000238">
    <property type="entry name" value="Lysine--tRNA ligase"/>
    <property type="match status" value="1"/>
</dbReference>
<dbReference type="InterPro" id="IPR018149">
    <property type="entry name" value="Lys-tRNA-synth_II_C"/>
</dbReference>
<comment type="catalytic activity">
    <reaction evidence="10 11">
        <text>tRNA(Lys) + L-lysine + ATP = L-lysyl-tRNA(Lys) + AMP + diphosphate</text>
        <dbReference type="Rhea" id="RHEA:20792"/>
        <dbReference type="Rhea" id="RHEA-COMP:9696"/>
        <dbReference type="Rhea" id="RHEA-COMP:9697"/>
        <dbReference type="ChEBI" id="CHEBI:30616"/>
        <dbReference type="ChEBI" id="CHEBI:32551"/>
        <dbReference type="ChEBI" id="CHEBI:33019"/>
        <dbReference type="ChEBI" id="CHEBI:78442"/>
        <dbReference type="ChEBI" id="CHEBI:78529"/>
        <dbReference type="ChEBI" id="CHEBI:456215"/>
        <dbReference type="EC" id="6.1.1.6"/>
    </reaction>
</comment>
<evidence type="ECO:0000313" key="14">
    <source>
        <dbReference type="Proteomes" id="UP000192639"/>
    </source>
</evidence>
<keyword evidence="4" id="KW-0963">Cytoplasm</keyword>
<evidence type="ECO:0000256" key="7">
    <source>
        <dbReference type="ARBA" id="ARBA00022840"/>
    </source>
</evidence>
<protein>
    <recommendedName>
        <fullName evidence="11">Lysine--tRNA ligase</fullName>
        <ecNumber evidence="11">6.1.1.6</ecNumber>
    </recommendedName>
    <alternativeName>
        <fullName evidence="11">Lysyl-tRNA synthetase</fullName>
    </alternativeName>
</protein>
<proteinExistence type="inferred from homology"/>
<dbReference type="Gene3D" id="2.40.50.140">
    <property type="entry name" value="Nucleic acid-binding proteins"/>
    <property type="match status" value="1"/>
</dbReference>
<dbReference type="InterPro" id="IPR034762">
    <property type="entry name" value="Lys-tRNA-ligase_II_bac/euk"/>
</dbReference>
<comment type="subcellular location">
    <subcellularLocation>
        <location evidence="1">Cytoplasm</location>
    </subcellularLocation>
</comment>
<evidence type="ECO:0000256" key="6">
    <source>
        <dbReference type="ARBA" id="ARBA00022741"/>
    </source>
</evidence>
<dbReference type="Pfam" id="PF01336">
    <property type="entry name" value="tRNA_anti-codon"/>
    <property type="match status" value="1"/>
</dbReference>
<dbReference type="PIRSF" id="PIRSF039101">
    <property type="entry name" value="LysRS2"/>
    <property type="match status" value="1"/>
</dbReference>
<accession>A0A1Y1S6V8</accession>
<dbReference type="CDD" id="cd00775">
    <property type="entry name" value="LysRS_core"/>
    <property type="match status" value="1"/>
</dbReference>
<dbReference type="NCBIfam" id="TIGR00499">
    <property type="entry name" value="lysS_bact"/>
    <property type="match status" value="1"/>
</dbReference>
<evidence type="ECO:0000256" key="5">
    <source>
        <dbReference type="ARBA" id="ARBA00022598"/>
    </source>
</evidence>
<comment type="caution">
    <text evidence="13">The sequence shown here is derived from an EMBL/GenBank/DDBJ whole genome shotgun (WGS) entry which is preliminary data.</text>
</comment>
<dbReference type="GO" id="GO:0005829">
    <property type="term" value="C:cytosol"/>
    <property type="evidence" value="ECO:0007669"/>
    <property type="project" value="TreeGrafter"/>
</dbReference>
<dbReference type="InterPro" id="IPR012340">
    <property type="entry name" value="NA-bd_OB-fold"/>
</dbReference>
<dbReference type="AlphaFoldDB" id="A0A1Y1S6V8"/>
<evidence type="ECO:0000256" key="3">
    <source>
        <dbReference type="ARBA" id="ARBA00011738"/>
    </source>
</evidence>
<comment type="similarity">
    <text evidence="2">Belongs to the class-II aminoacyl-tRNA synthetase family.</text>
</comment>
<dbReference type="CDD" id="cd04322">
    <property type="entry name" value="LysRS_N"/>
    <property type="match status" value="1"/>
</dbReference>
<dbReference type="NCBIfam" id="NF001756">
    <property type="entry name" value="PRK00484.1"/>
    <property type="match status" value="1"/>
</dbReference>
<evidence type="ECO:0000256" key="11">
    <source>
        <dbReference type="RuleBase" id="RU003748"/>
    </source>
</evidence>
<keyword evidence="14" id="KW-1185">Reference proteome</keyword>
<dbReference type="VEuPathDB" id="MicrosporidiaDB:ECANGB1_1108"/>
<reference evidence="13 14" key="1">
    <citation type="journal article" date="2017" name="Environ. Microbiol.">
        <title>Decay of the glycolytic pathway and adaptation to intranuclear parasitism within Enterocytozoonidae microsporidia.</title>
        <authorList>
            <person name="Wiredu Boakye D."/>
            <person name="Jaroenlak P."/>
            <person name="Prachumwat A."/>
            <person name="Williams T.A."/>
            <person name="Bateman K.S."/>
            <person name="Itsathitphaisarn O."/>
            <person name="Sritunyalucksana K."/>
            <person name="Paszkiewicz K.H."/>
            <person name="Moore K.A."/>
            <person name="Stentiford G.D."/>
            <person name="Williams B.A."/>
        </authorList>
    </citation>
    <scope>NUCLEOTIDE SEQUENCE [LARGE SCALE GENOMIC DNA]</scope>
    <source>
        <strain evidence="13 14">GB1</strain>
    </source>
</reference>
<sequence>MAGQNEKEVSSEHFYKQRREQIREAEANGFNWYPHKFHVKETFSEMVNEANQVENDSMTERVVQAAGRITATREHSKSNFYTVVYNDESIQLVLKKETPEKIKVADLMRRGDIVGFVGRCGRTRHGEPSVFCSEIVILAPCMRVIPSVKNLLTNAETIYRNRHLDLLVNSESKQRFKNRSRIINHIRKYFVAMDFMEVETPIMNSKVGGASAQPFITHHNELKMDLFMRVAPELFLKMLVVGGMERVFEIGKNFRNEGIDLTHNPEFTAIECYMAYADYRDLMAIVEGLLNELAILIRGSEKFTYSPAKRGTAEEIKVELDWSVPFKRLDILDELNRELGLEMDGESITRPEILEILIKKAESRGIELKEPKTLNRVLDAFIGEYIEPKCINPTFVTGFPVVMSPLAKDDRNRAGLTERFEMFVNGKELVNAYTELNIPDVQRERFEMQAKDAAAGDTEAMPVDEDFCQVLEYALPPTGGLGIGIDRLVMYLTDAANIRDVILYPSMKPEQN</sequence>
<keyword evidence="8" id="KW-0648">Protein biosynthesis</keyword>
<dbReference type="OrthoDB" id="21243at2759"/>
<dbReference type="InterPro" id="IPR002313">
    <property type="entry name" value="Lys-tRNA-ligase_II"/>
</dbReference>
<evidence type="ECO:0000256" key="8">
    <source>
        <dbReference type="ARBA" id="ARBA00022917"/>
    </source>
</evidence>
<dbReference type="Pfam" id="PF00152">
    <property type="entry name" value="tRNA-synt_2"/>
    <property type="match status" value="1"/>
</dbReference>
<dbReference type="PANTHER" id="PTHR42918">
    <property type="entry name" value="LYSYL-TRNA SYNTHETASE"/>
    <property type="match status" value="1"/>
</dbReference>
<keyword evidence="6" id="KW-0547">Nucleotide-binding</keyword>
<dbReference type="InterPro" id="IPR004364">
    <property type="entry name" value="Aa-tRNA-synt_II"/>
</dbReference>
<dbReference type="SUPFAM" id="SSF55681">
    <property type="entry name" value="Class II aaRS and biotin synthetases"/>
    <property type="match status" value="1"/>
</dbReference>
<evidence type="ECO:0000256" key="1">
    <source>
        <dbReference type="ARBA" id="ARBA00004496"/>
    </source>
</evidence>
<evidence type="ECO:0000256" key="9">
    <source>
        <dbReference type="ARBA" id="ARBA00023146"/>
    </source>
</evidence>
<evidence type="ECO:0000256" key="2">
    <source>
        <dbReference type="ARBA" id="ARBA00008226"/>
    </source>
</evidence>
<dbReference type="InterPro" id="IPR004365">
    <property type="entry name" value="NA-bd_OB_tRNA"/>
</dbReference>
<dbReference type="GO" id="GO:0000049">
    <property type="term" value="F:tRNA binding"/>
    <property type="evidence" value="ECO:0007669"/>
    <property type="project" value="TreeGrafter"/>
</dbReference>
<keyword evidence="7" id="KW-0067">ATP-binding</keyword>
<dbReference type="InterPro" id="IPR045864">
    <property type="entry name" value="aa-tRNA-synth_II/BPL/LPL"/>
</dbReference>
<dbReference type="EC" id="6.1.1.6" evidence="11"/>
<dbReference type="GO" id="GO:0006430">
    <property type="term" value="P:lysyl-tRNA aminoacylation"/>
    <property type="evidence" value="ECO:0007669"/>
    <property type="project" value="InterPro"/>
</dbReference>
<organism evidence="13 14">
    <name type="scientific">Enterospora canceri</name>
    <dbReference type="NCBI Taxonomy" id="1081671"/>
    <lineage>
        <taxon>Eukaryota</taxon>
        <taxon>Fungi</taxon>
        <taxon>Fungi incertae sedis</taxon>
        <taxon>Microsporidia</taxon>
        <taxon>Enterocytozoonidae</taxon>
        <taxon>Enterospora</taxon>
    </lineage>
</organism>
<dbReference type="GO" id="GO:0004824">
    <property type="term" value="F:lysine-tRNA ligase activity"/>
    <property type="evidence" value="ECO:0007669"/>
    <property type="project" value="UniProtKB-EC"/>
</dbReference>
<keyword evidence="9" id="KW-0030">Aminoacyl-tRNA synthetase</keyword>
<dbReference type="PROSITE" id="PS50862">
    <property type="entry name" value="AA_TRNA_LIGASE_II"/>
    <property type="match status" value="1"/>
</dbReference>
<name>A0A1Y1S6V8_9MICR</name>
<dbReference type="InterPro" id="IPR044136">
    <property type="entry name" value="Lys-tRNA-ligase_II_N"/>
</dbReference>
<gene>
    <name evidence="13" type="primary">SYKC</name>
    <name evidence="13" type="ORF">ECANGB1_1108</name>
</gene>
<dbReference type="Gene3D" id="3.30.930.10">
    <property type="entry name" value="Bira Bifunctional Protein, Domain 2"/>
    <property type="match status" value="1"/>
</dbReference>
<dbReference type="HAMAP" id="MF_00252">
    <property type="entry name" value="Lys_tRNA_synth_class2"/>
    <property type="match status" value="1"/>
</dbReference>
<keyword evidence="5" id="KW-0436">Ligase</keyword>
<comment type="subunit">
    <text evidence="3">Homodimer.</text>
</comment>
<evidence type="ECO:0000256" key="4">
    <source>
        <dbReference type="ARBA" id="ARBA00022490"/>
    </source>
</evidence>
<evidence type="ECO:0000313" key="13">
    <source>
        <dbReference type="EMBL" id="ORD94133.1"/>
    </source>
</evidence>
<dbReference type="InterPro" id="IPR006195">
    <property type="entry name" value="aa-tRNA-synth_II"/>
</dbReference>
<evidence type="ECO:0000256" key="10">
    <source>
        <dbReference type="ARBA" id="ARBA00048573"/>
    </source>
</evidence>
<dbReference type="EMBL" id="LWDP01000031">
    <property type="protein sequence ID" value="ORD94133.1"/>
    <property type="molecule type" value="Genomic_DNA"/>
</dbReference>
<dbReference type="PANTHER" id="PTHR42918:SF9">
    <property type="entry name" value="LYSINE--TRNA LIGASE"/>
    <property type="match status" value="1"/>
</dbReference>
<evidence type="ECO:0000259" key="12">
    <source>
        <dbReference type="PROSITE" id="PS50862"/>
    </source>
</evidence>
<dbReference type="GO" id="GO:0005524">
    <property type="term" value="F:ATP binding"/>
    <property type="evidence" value="ECO:0007669"/>
    <property type="project" value="UniProtKB-KW"/>
</dbReference>
<dbReference type="SUPFAM" id="SSF50249">
    <property type="entry name" value="Nucleic acid-binding proteins"/>
    <property type="match status" value="1"/>
</dbReference>
<dbReference type="Proteomes" id="UP000192639">
    <property type="component" value="Unassembled WGS sequence"/>
</dbReference>
<dbReference type="PRINTS" id="PR00982">
    <property type="entry name" value="TRNASYNTHLYS"/>
</dbReference>